<dbReference type="InterPro" id="IPR050237">
    <property type="entry name" value="ATP-dep_AMP-bd_enzyme"/>
</dbReference>
<keyword evidence="1" id="KW-0472">Membrane</keyword>
<dbReference type="InterPro" id="IPR000873">
    <property type="entry name" value="AMP-dep_synth/lig_dom"/>
</dbReference>
<dbReference type="Gene3D" id="3.30.300.30">
    <property type="match status" value="1"/>
</dbReference>
<dbReference type="RefSeq" id="WP_204870050.1">
    <property type="nucleotide sequence ID" value="NZ_JAFBBK010000001.1"/>
</dbReference>
<dbReference type="InterPro" id="IPR042099">
    <property type="entry name" value="ANL_N_sf"/>
</dbReference>
<dbReference type="SUPFAM" id="SSF56801">
    <property type="entry name" value="Acetyl-CoA synthetase-like"/>
    <property type="match status" value="1"/>
</dbReference>
<evidence type="ECO:0000313" key="5">
    <source>
        <dbReference type="Proteomes" id="UP000703038"/>
    </source>
</evidence>
<evidence type="ECO:0000313" key="4">
    <source>
        <dbReference type="EMBL" id="MBM7417400.1"/>
    </source>
</evidence>
<organism evidence="4 5">
    <name type="scientific">Rhodococcoides corynebacterioides</name>
    <dbReference type="NCBI Taxonomy" id="53972"/>
    <lineage>
        <taxon>Bacteria</taxon>
        <taxon>Bacillati</taxon>
        <taxon>Actinomycetota</taxon>
        <taxon>Actinomycetes</taxon>
        <taxon>Mycobacteriales</taxon>
        <taxon>Nocardiaceae</taxon>
        <taxon>Rhodococcoides</taxon>
    </lineage>
</organism>
<comment type="caution">
    <text evidence="4">The sequence shown here is derived from an EMBL/GenBank/DDBJ whole genome shotgun (WGS) entry which is preliminary data.</text>
</comment>
<feature type="transmembrane region" description="Helical" evidence="1">
    <location>
        <begin position="203"/>
        <end position="226"/>
    </location>
</feature>
<dbReference type="Proteomes" id="UP000703038">
    <property type="component" value="Unassembled WGS sequence"/>
</dbReference>
<dbReference type="InterPro" id="IPR025110">
    <property type="entry name" value="AMP-bd_C"/>
</dbReference>
<dbReference type="EC" id="6.2.1.3" evidence="4"/>
<dbReference type="EMBL" id="JAFBBK010000001">
    <property type="protein sequence ID" value="MBM7417400.1"/>
    <property type="molecule type" value="Genomic_DNA"/>
</dbReference>
<reference evidence="4 5" key="1">
    <citation type="submission" date="2021-01" db="EMBL/GenBank/DDBJ databases">
        <title>Genomics of switchgrass bacterial isolates.</title>
        <authorList>
            <person name="Shade A."/>
        </authorList>
    </citation>
    <scope>NUCLEOTIDE SEQUENCE [LARGE SCALE GENOMIC DNA]</scope>
    <source>
        <strain evidence="4 5">PvP111</strain>
    </source>
</reference>
<keyword evidence="1" id="KW-0812">Transmembrane</keyword>
<keyword evidence="1" id="KW-1133">Transmembrane helix</keyword>
<dbReference type="Pfam" id="PF00501">
    <property type="entry name" value="AMP-binding"/>
    <property type="match status" value="1"/>
</dbReference>
<dbReference type="GO" id="GO:0004467">
    <property type="term" value="F:long-chain fatty acid-CoA ligase activity"/>
    <property type="evidence" value="ECO:0007669"/>
    <property type="project" value="UniProtKB-EC"/>
</dbReference>
<dbReference type="Gene3D" id="3.40.50.12780">
    <property type="entry name" value="N-terminal domain of ligase-like"/>
    <property type="match status" value="1"/>
</dbReference>
<protein>
    <submittedName>
        <fullName evidence="4">Long-chain acyl-CoA synthetase</fullName>
        <ecNumber evidence="4">6.2.1.3</ecNumber>
    </submittedName>
</protein>
<name>A0ABS2KZM9_9NOCA</name>
<accession>A0ABS2KZM9</accession>
<sequence>MDDRMADYLAVLENSAAETPDHPALIDEGGTVGYRDMMTEVGRRADVLVRAGMVPRQRVALVAENSARFLISALAVWKAGGALVTIYPSSAKDDLSYSIASADPALVLVDRVSAPAVADALTDHRPTAMIDGEDFTVNSVRADTAPSPDHVRARLRLITYSSGTTNRPKAIMVSDVALLNGAETFTSVWHLGREDRTVVALPMAWLFGLASTSMATLYAGGTVIALRRSRPQMILDAIADHRGTFLGGVTTMFTKLVRHLDTTVDKPDMSSLRLCVSGGEARNDAAFDRWASHTSVSVLDNYCATECFPLVTYDPTVDPTPVRGAAGTVVPTNEFRVVDDEGREVERGMVGEAQGRGPGLMLGYWDDPTTTAEAMVDGWYRMRDLVRVDERGYVHVVGRLSDMIIRGGSNISPAEVERVLHCHASVRAVAVVGLPDEIYGQKVVAAVVLADGAALDADALGTFAAEQLASFKVPTEYVVLDALPQNTTSGKVDRRAVTALLAAPSARS</sequence>
<dbReference type="PANTHER" id="PTHR43767">
    <property type="entry name" value="LONG-CHAIN-FATTY-ACID--COA LIGASE"/>
    <property type="match status" value="1"/>
</dbReference>
<feature type="domain" description="AMP-binding enzyme C-terminal" evidence="3">
    <location>
        <begin position="415"/>
        <end position="491"/>
    </location>
</feature>
<dbReference type="Pfam" id="PF13193">
    <property type="entry name" value="AMP-binding_C"/>
    <property type="match status" value="1"/>
</dbReference>
<feature type="domain" description="AMP-dependent synthetase/ligase" evidence="2">
    <location>
        <begin position="12"/>
        <end position="365"/>
    </location>
</feature>
<evidence type="ECO:0000256" key="1">
    <source>
        <dbReference type="SAM" id="Phobius"/>
    </source>
</evidence>
<keyword evidence="4" id="KW-0436">Ligase</keyword>
<gene>
    <name evidence="4" type="ORF">JOE42_004133</name>
</gene>
<dbReference type="InterPro" id="IPR045851">
    <property type="entry name" value="AMP-bd_C_sf"/>
</dbReference>
<proteinExistence type="predicted"/>
<dbReference type="PANTHER" id="PTHR43767:SF10">
    <property type="entry name" value="SURFACTIN SYNTHASE SUBUNIT 1"/>
    <property type="match status" value="1"/>
</dbReference>
<keyword evidence="5" id="KW-1185">Reference proteome</keyword>
<evidence type="ECO:0000259" key="2">
    <source>
        <dbReference type="Pfam" id="PF00501"/>
    </source>
</evidence>
<evidence type="ECO:0000259" key="3">
    <source>
        <dbReference type="Pfam" id="PF13193"/>
    </source>
</evidence>